<evidence type="ECO:0000313" key="2">
    <source>
        <dbReference type="EMBL" id="MFC5828918.1"/>
    </source>
</evidence>
<evidence type="ECO:0000313" key="3">
    <source>
        <dbReference type="Proteomes" id="UP001596058"/>
    </source>
</evidence>
<accession>A0ABW1CX59</accession>
<protein>
    <submittedName>
        <fullName evidence="2">Uncharacterized protein</fullName>
    </submittedName>
</protein>
<dbReference type="Proteomes" id="UP001596058">
    <property type="component" value="Unassembled WGS sequence"/>
</dbReference>
<gene>
    <name evidence="2" type="ORF">ACFPZ3_34080</name>
</gene>
<name>A0ABW1CX59_9ACTN</name>
<sequence length="40" mass="4078">MTADIPPAVNGLIHSMITSLDGRMNDTNGDLGPGGPKELA</sequence>
<dbReference type="EMBL" id="JBHSPA010000043">
    <property type="protein sequence ID" value="MFC5828918.1"/>
    <property type="molecule type" value="Genomic_DNA"/>
</dbReference>
<feature type="region of interest" description="Disordered" evidence="1">
    <location>
        <begin position="20"/>
        <end position="40"/>
    </location>
</feature>
<keyword evidence="3" id="KW-1185">Reference proteome</keyword>
<proteinExistence type="predicted"/>
<comment type="caution">
    <text evidence="2">The sequence shown here is derived from an EMBL/GenBank/DDBJ whole genome shotgun (WGS) entry which is preliminary data.</text>
</comment>
<evidence type="ECO:0000256" key="1">
    <source>
        <dbReference type="SAM" id="MobiDB-lite"/>
    </source>
</evidence>
<organism evidence="2 3">
    <name type="scientific">Nonomuraea insulae</name>
    <dbReference type="NCBI Taxonomy" id="1616787"/>
    <lineage>
        <taxon>Bacteria</taxon>
        <taxon>Bacillati</taxon>
        <taxon>Actinomycetota</taxon>
        <taxon>Actinomycetes</taxon>
        <taxon>Streptosporangiales</taxon>
        <taxon>Streptosporangiaceae</taxon>
        <taxon>Nonomuraea</taxon>
    </lineage>
</organism>
<feature type="compositionally biased region" description="Gly residues" evidence="1">
    <location>
        <begin position="31"/>
        <end position="40"/>
    </location>
</feature>
<dbReference type="RefSeq" id="WP_379518415.1">
    <property type="nucleotide sequence ID" value="NZ_JBHSPA010000043.1"/>
</dbReference>
<reference evidence="3" key="1">
    <citation type="journal article" date="2019" name="Int. J. Syst. Evol. Microbiol.">
        <title>The Global Catalogue of Microorganisms (GCM) 10K type strain sequencing project: providing services to taxonomists for standard genome sequencing and annotation.</title>
        <authorList>
            <consortium name="The Broad Institute Genomics Platform"/>
            <consortium name="The Broad Institute Genome Sequencing Center for Infectious Disease"/>
            <person name="Wu L."/>
            <person name="Ma J."/>
        </authorList>
    </citation>
    <scope>NUCLEOTIDE SEQUENCE [LARGE SCALE GENOMIC DNA]</scope>
    <source>
        <strain evidence="3">CCUG 53903</strain>
    </source>
</reference>